<proteinExistence type="predicted"/>
<sequence length="104" mass="12568">MGRVINLKRQEQLEKLKRALNPKRKLKIRNRSSYLKVGDTLKIQNPSHARGYYKISSLTSDVLYLEDNPLLRLKFHMEELHGKILHFRRILDTFRQFSKKRSYR</sequence>
<dbReference type="KEGG" id="mcub:MCBB_0970"/>
<dbReference type="GeneID" id="30411819"/>
<evidence type="ECO:0000313" key="1">
    <source>
        <dbReference type="EMBL" id="SCG85530.1"/>
    </source>
</evidence>
<keyword evidence="2" id="KW-1185">Reference proteome</keyword>
<accession>A0A1D3L262</accession>
<dbReference type="EMBL" id="LT607756">
    <property type="protein sequence ID" value="SCG85530.1"/>
    <property type="molecule type" value="Genomic_DNA"/>
</dbReference>
<reference evidence="1 2" key="1">
    <citation type="submission" date="2016-08" db="EMBL/GenBank/DDBJ databases">
        <authorList>
            <person name="Seilhamer J.J."/>
        </authorList>
    </citation>
    <scope>NUCLEOTIDE SEQUENCE [LARGE SCALE GENOMIC DNA]</scope>
    <source>
        <strain evidence="1">Buetzberg</strain>
    </source>
</reference>
<organism evidence="1 2">
    <name type="scientific">Methanobacterium congolense</name>
    <dbReference type="NCBI Taxonomy" id="118062"/>
    <lineage>
        <taxon>Archaea</taxon>
        <taxon>Methanobacteriati</taxon>
        <taxon>Methanobacteriota</taxon>
        <taxon>Methanomada group</taxon>
        <taxon>Methanobacteria</taxon>
        <taxon>Methanobacteriales</taxon>
        <taxon>Methanobacteriaceae</taxon>
        <taxon>Methanobacterium</taxon>
    </lineage>
</organism>
<gene>
    <name evidence="1" type="ORF">MCBB_0970</name>
</gene>
<dbReference type="Proteomes" id="UP000094707">
    <property type="component" value="Chromosome I"/>
</dbReference>
<dbReference type="OrthoDB" id="374144at2157"/>
<name>A0A1D3L262_9EURY</name>
<evidence type="ECO:0000313" key="2">
    <source>
        <dbReference type="Proteomes" id="UP000094707"/>
    </source>
</evidence>
<protein>
    <submittedName>
        <fullName evidence="1">NUMOD4 motif</fullName>
    </submittedName>
</protein>
<dbReference type="AlphaFoldDB" id="A0A1D3L262"/>
<dbReference type="RefSeq" id="WP_071906684.1">
    <property type="nucleotide sequence ID" value="NZ_LT607756.1"/>
</dbReference>